<sequence>VFVMQKGRFTMDLSAQLLALEDAAGPDSRARTVVVFTHCGTETTPELLRRCRQSCNDRLRDMVNQYPAVVGVDSLQPGRAEEDRAAVMGAVTAAYRKAQAALRPAAPVDVRRELQ</sequence>
<dbReference type="Proteomes" id="UP001189429">
    <property type="component" value="Unassembled WGS sequence"/>
</dbReference>
<reference evidence="1" key="1">
    <citation type="submission" date="2023-10" db="EMBL/GenBank/DDBJ databases">
        <authorList>
            <person name="Chen Y."/>
            <person name="Shah S."/>
            <person name="Dougan E. K."/>
            <person name="Thang M."/>
            <person name="Chan C."/>
        </authorList>
    </citation>
    <scope>NUCLEOTIDE SEQUENCE [LARGE SCALE GENOMIC DNA]</scope>
</reference>
<accession>A0ABN9Q2D6</accession>
<protein>
    <submittedName>
        <fullName evidence="1">Uncharacterized protein</fullName>
    </submittedName>
</protein>
<feature type="non-terminal residue" evidence="1">
    <location>
        <position position="1"/>
    </location>
</feature>
<proteinExistence type="predicted"/>
<comment type="caution">
    <text evidence="1">The sequence shown here is derived from an EMBL/GenBank/DDBJ whole genome shotgun (WGS) entry which is preliminary data.</text>
</comment>
<organism evidence="1 2">
    <name type="scientific">Prorocentrum cordatum</name>
    <dbReference type="NCBI Taxonomy" id="2364126"/>
    <lineage>
        <taxon>Eukaryota</taxon>
        <taxon>Sar</taxon>
        <taxon>Alveolata</taxon>
        <taxon>Dinophyceae</taxon>
        <taxon>Prorocentrales</taxon>
        <taxon>Prorocentraceae</taxon>
        <taxon>Prorocentrum</taxon>
    </lineage>
</organism>
<keyword evidence="2" id="KW-1185">Reference proteome</keyword>
<dbReference type="Gene3D" id="3.40.50.300">
    <property type="entry name" value="P-loop containing nucleotide triphosphate hydrolases"/>
    <property type="match status" value="1"/>
</dbReference>
<evidence type="ECO:0000313" key="2">
    <source>
        <dbReference type="Proteomes" id="UP001189429"/>
    </source>
</evidence>
<evidence type="ECO:0000313" key="1">
    <source>
        <dbReference type="EMBL" id="CAK0797294.1"/>
    </source>
</evidence>
<name>A0ABN9Q2D6_9DINO</name>
<dbReference type="InterPro" id="IPR027417">
    <property type="entry name" value="P-loop_NTPase"/>
</dbReference>
<gene>
    <name evidence="1" type="ORF">PCOR1329_LOCUS6428</name>
</gene>
<dbReference type="EMBL" id="CAUYUJ010001725">
    <property type="protein sequence ID" value="CAK0797294.1"/>
    <property type="molecule type" value="Genomic_DNA"/>
</dbReference>
<feature type="non-terminal residue" evidence="1">
    <location>
        <position position="115"/>
    </location>
</feature>